<protein>
    <submittedName>
        <fullName evidence="2">Ribosomal protein MDF2</fullName>
    </submittedName>
</protein>
<evidence type="ECO:0000313" key="3">
    <source>
        <dbReference type="Proteomes" id="UP001334084"/>
    </source>
</evidence>
<keyword evidence="2" id="KW-0687">Ribonucleoprotein</keyword>
<proteinExistence type="predicted"/>
<dbReference type="Proteomes" id="UP001334084">
    <property type="component" value="Chromosome 3"/>
</dbReference>
<accession>A0AAX4JAD2</accession>
<keyword evidence="3" id="KW-1185">Reference proteome</keyword>
<feature type="compositionally biased region" description="Basic and acidic residues" evidence="1">
    <location>
        <begin position="77"/>
        <end position="147"/>
    </location>
</feature>
<dbReference type="EMBL" id="CP142728">
    <property type="protein sequence ID" value="WUR02913.1"/>
    <property type="molecule type" value="Genomic_DNA"/>
</dbReference>
<evidence type="ECO:0000313" key="2">
    <source>
        <dbReference type="EMBL" id="WUR02913.1"/>
    </source>
</evidence>
<feature type="compositionally biased region" description="Basic and acidic residues" evidence="1">
    <location>
        <begin position="1"/>
        <end position="30"/>
    </location>
</feature>
<keyword evidence="2" id="KW-0689">Ribosomal protein</keyword>
<dbReference type="AlphaFoldDB" id="A0AAX4JAD2"/>
<feature type="region of interest" description="Disordered" evidence="1">
    <location>
        <begin position="1"/>
        <end position="174"/>
    </location>
</feature>
<organism evidence="2 3">
    <name type="scientific">Vairimorpha necatrix</name>
    <dbReference type="NCBI Taxonomy" id="6039"/>
    <lineage>
        <taxon>Eukaryota</taxon>
        <taxon>Fungi</taxon>
        <taxon>Fungi incertae sedis</taxon>
        <taxon>Microsporidia</taxon>
        <taxon>Nosematidae</taxon>
        <taxon>Vairimorpha</taxon>
    </lineage>
</organism>
<name>A0AAX4JAD2_9MICR</name>
<gene>
    <name evidence="2" type="ORF">VNE69_03132</name>
</gene>
<feature type="compositionally biased region" description="Basic and acidic residues" evidence="1">
    <location>
        <begin position="57"/>
        <end position="70"/>
    </location>
</feature>
<dbReference type="GO" id="GO:0005840">
    <property type="term" value="C:ribosome"/>
    <property type="evidence" value="ECO:0007669"/>
    <property type="project" value="UniProtKB-KW"/>
</dbReference>
<dbReference type="KEGG" id="vnx:VNE69_03132"/>
<dbReference type="GeneID" id="90540728"/>
<reference evidence="2" key="1">
    <citation type="journal article" date="2024" name="BMC Genomics">
        <title>Functional annotation of a divergent genome using sequence and structure-based similarity.</title>
        <authorList>
            <person name="Svedberg D."/>
            <person name="Winiger R.R."/>
            <person name="Berg A."/>
            <person name="Sharma H."/>
            <person name="Tellgren-Roth C."/>
            <person name="Debrunner-Vossbrinck B.A."/>
            <person name="Vossbrinck C.R."/>
            <person name="Barandun J."/>
        </authorList>
    </citation>
    <scope>NUCLEOTIDE SEQUENCE</scope>
    <source>
        <strain evidence="2">Illinois isolate</strain>
    </source>
</reference>
<dbReference type="RefSeq" id="XP_065329058.1">
    <property type="nucleotide sequence ID" value="XM_065472986.1"/>
</dbReference>
<evidence type="ECO:0000256" key="1">
    <source>
        <dbReference type="SAM" id="MobiDB-lite"/>
    </source>
</evidence>
<feature type="compositionally biased region" description="Basic and acidic residues" evidence="1">
    <location>
        <begin position="37"/>
        <end position="50"/>
    </location>
</feature>
<sequence>MEKQQNEKKLNEEETEKLALKEEHPKKVNEEDNLDTLPEKREEHPKKVNEEDNLDTLPEKREEHPKKVNEEDNLDTLPEKREEDIVFKKVNVEKNKEKEEDHNFSSNYADHKIDLLSIENKDFPKKQKKVKDSLHLLKENRDRDFGRSKRGHVRNKKQGRETGTRRIKIRKNNYESNDINNYNIKTISKKSRRKEAERQ</sequence>
<feature type="compositionally biased region" description="Basic residues" evidence="1">
    <location>
        <begin position="148"/>
        <end position="157"/>
    </location>
</feature>